<reference evidence="1 2" key="1">
    <citation type="journal article" date="2018" name="Sci. Rep.">
        <title>Extensive genomic diversity among Mycobacterium marinum strains revealed by whole genome sequencing.</title>
        <authorList>
            <person name="Das S."/>
            <person name="Pettersson B.M."/>
            <person name="Behra P.R."/>
            <person name="Mallick A."/>
            <person name="Cheramie M."/>
            <person name="Ramesh M."/>
            <person name="Shirreff L."/>
            <person name="DuCote T."/>
            <person name="Dasgupta S."/>
            <person name="Ennis D.G."/>
            <person name="Kirsebom L.A."/>
        </authorList>
    </citation>
    <scope>NUCLEOTIDE SEQUENCE [LARGE SCALE GENOMIC DNA]</scope>
    <source>
        <strain evidence="1 2">Davis1</strain>
    </source>
</reference>
<dbReference type="EMBL" id="PEDF01000100">
    <property type="protein sequence ID" value="RFZ39744.1"/>
    <property type="molecule type" value="Genomic_DNA"/>
</dbReference>
<dbReference type="AlphaFoldDB" id="A0A3E2MUB0"/>
<proteinExistence type="predicted"/>
<comment type="caution">
    <text evidence="1">The sequence shown here is derived from an EMBL/GenBank/DDBJ whole genome shotgun (WGS) entry which is preliminary data.</text>
</comment>
<accession>A0A3E2MUB0</accession>
<dbReference type="Proteomes" id="UP000257451">
    <property type="component" value="Unassembled WGS sequence"/>
</dbReference>
<sequence>MALTHTHFQAYRPHRSLGLTVAKTPVAGAAPRAGGVERLNLDEPVIAPDRAFSGTCGGRVANTTDPID</sequence>
<evidence type="ECO:0000313" key="2">
    <source>
        <dbReference type="Proteomes" id="UP000257451"/>
    </source>
</evidence>
<organism evidence="1 2">
    <name type="scientific">Mycobacterium marinum</name>
    <dbReference type="NCBI Taxonomy" id="1781"/>
    <lineage>
        <taxon>Bacteria</taxon>
        <taxon>Bacillati</taxon>
        <taxon>Actinomycetota</taxon>
        <taxon>Actinomycetes</taxon>
        <taxon>Mycobacteriales</taxon>
        <taxon>Mycobacteriaceae</taxon>
        <taxon>Mycobacterium</taxon>
        <taxon>Mycobacterium ulcerans group</taxon>
    </lineage>
</organism>
<evidence type="ECO:0000313" key="1">
    <source>
        <dbReference type="EMBL" id="RFZ39744.1"/>
    </source>
</evidence>
<name>A0A3E2MUB0_MYCMR</name>
<gene>
    <name evidence="1" type="ORF">DAVIS_03265</name>
</gene>
<protein>
    <submittedName>
        <fullName evidence="1">Uncharacterized protein</fullName>
    </submittedName>
</protein>